<evidence type="ECO:0000256" key="8">
    <source>
        <dbReference type="ARBA" id="ARBA00023014"/>
    </source>
</evidence>
<gene>
    <name evidence="13" type="ORF">C8E03_101177</name>
</gene>
<feature type="domain" description="Serine dehydratase-like alpha subunit" evidence="12">
    <location>
        <begin position="16"/>
        <end position="275"/>
    </location>
</feature>
<dbReference type="PANTHER" id="PTHR30182">
    <property type="entry name" value="L-SERINE DEHYDRATASE"/>
    <property type="match status" value="1"/>
</dbReference>
<keyword evidence="5 11" id="KW-0004">4Fe-4S</keyword>
<evidence type="ECO:0000256" key="2">
    <source>
        <dbReference type="ARBA" id="ARBA00004742"/>
    </source>
</evidence>
<keyword evidence="9 11" id="KW-0456">Lyase</keyword>
<reference evidence="13 14" key="1">
    <citation type="submission" date="2018-05" db="EMBL/GenBank/DDBJ databases">
        <title>Genomic Encyclopedia of Type Strains, Phase IV (KMG-IV): sequencing the most valuable type-strain genomes for metagenomic binning, comparative biology and taxonomic classification.</title>
        <authorList>
            <person name="Goeker M."/>
        </authorList>
    </citation>
    <scope>NUCLEOTIDE SEQUENCE [LARGE SCALE GENOMIC DNA]</scope>
    <source>
        <strain evidence="13 14">DSM 28816</strain>
    </source>
</reference>
<evidence type="ECO:0000259" key="12">
    <source>
        <dbReference type="Pfam" id="PF03313"/>
    </source>
</evidence>
<evidence type="ECO:0000313" key="13">
    <source>
        <dbReference type="EMBL" id="PXV95548.1"/>
    </source>
</evidence>
<name>A0A318F0Y6_9FIRM</name>
<evidence type="ECO:0000256" key="3">
    <source>
        <dbReference type="ARBA" id="ARBA00008636"/>
    </source>
</evidence>
<evidence type="ECO:0000256" key="9">
    <source>
        <dbReference type="ARBA" id="ARBA00023239"/>
    </source>
</evidence>
<dbReference type="GO" id="GO:0003941">
    <property type="term" value="F:L-serine ammonia-lyase activity"/>
    <property type="evidence" value="ECO:0007669"/>
    <property type="project" value="UniProtKB-UniRule"/>
</dbReference>
<keyword evidence="8 11" id="KW-0411">Iron-sulfur</keyword>
<comment type="catalytic activity">
    <reaction evidence="10 11">
        <text>L-serine = pyruvate + NH4(+)</text>
        <dbReference type="Rhea" id="RHEA:19169"/>
        <dbReference type="ChEBI" id="CHEBI:15361"/>
        <dbReference type="ChEBI" id="CHEBI:28938"/>
        <dbReference type="ChEBI" id="CHEBI:33384"/>
        <dbReference type="EC" id="4.3.1.17"/>
    </reaction>
</comment>
<evidence type="ECO:0000256" key="5">
    <source>
        <dbReference type="ARBA" id="ARBA00022485"/>
    </source>
</evidence>
<dbReference type="Pfam" id="PF03313">
    <property type="entry name" value="SDH_alpha"/>
    <property type="match status" value="1"/>
</dbReference>
<evidence type="ECO:0000256" key="11">
    <source>
        <dbReference type="RuleBase" id="RU366059"/>
    </source>
</evidence>
<accession>A0A318F0Y6</accession>
<dbReference type="EMBL" id="QICS01000001">
    <property type="protein sequence ID" value="PXV95548.1"/>
    <property type="molecule type" value="Genomic_DNA"/>
</dbReference>
<comment type="similarity">
    <text evidence="3 11">Belongs to the iron-sulfur dependent L-serine dehydratase family.</text>
</comment>
<dbReference type="InterPro" id="IPR051318">
    <property type="entry name" value="Fe-S_L-Ser"/>
</dbReference>
<dbReference type="InterPro" id="IPR004642">
    <property type="entry name" value="Ser_deHydtase_asu"/>
</dbReference>
<dbReference type="EC" id="4.3.1.17" evidence="11"/>
<dbReference type="GO" id="GO:0051539">
    <property type="term" value="F:4 iron, 4 sulfur cluster binding"/>
    <property type="evidence" value="ECO:0007669"/>
    <property type="project" value="UniProtKB-UniRule"/>
</dbReference>
<evidence type="ECO:0000256" key="6">
    <source>
        <dbReference type="ARBA" id="ARBA00022723"/>
    </source>
</evidence>
<evidence type="ECO:0000313" key="14">
    <source>
        <dbReference type="Proteomes" id="UP000247523"/>
    </source>
</evidence>
<dbReference type="GO" id="GO:0046872">
    <property type="term" value="F:metal ion binding"/>
    <property type="evidence" value="ECO:0007669"/>
    <property type="project" value="UniProtKB-KW"/>
</dbReference>
<dbReference type="AlphaFoldDB" id="A0A318F0Y6"/>
<comment type="cofactor">
    <cofactor evidence="1 11">
        <name>[4Fe-4S] cluster</name>
        <dbReference type="ChEBI" id="CHEBI:49883"/>
    </cofactor>
</comment>
<dbReference type="GO" id="GO:0006094">
    <property type="term" value="P:gluconeogenesis"/>
    <property type="evidence" value="ECO:0007669"/>
    <property type="project" value="UniProtKB-KW"/>
</dbReference>
<dbReference type="InterPro" id="IPR005130">
    <property type="entry name" value="Ser_deHydtase-like_asu"/>
</dbReference>
<evidence type="ECO:0000256" key="1">
    <source>
        <dbReference type="ARBA" id="ARBA00001966"/>
    </source>
</evidence>
<evidence type="ECO:0000256" key="7">
    <source>
        <dbReference type="ARBA" id="ARBA00023004"/>
    </source>
</evidence>
<comment type="caution">
    <text evidence="13">The sequence shown here is derived from an EMBL/GenBank/DDBJ whole genome shotgun (WGS) entry which is preliminary data.</text>
</comment>
<dbReference type="Proteomes" id="UP000247523">
    <property type="component" value="Unassembled WGS sequence"/>
</dbReference>
<comment type="pathway">
    <text evidence="2">Carbohydrate biosynthesis; gluconeogenesis.</text>
</comment>
<dbReference type="NCBIfam" id="TIGR00718">
    <property type="entry name" value="sda_alpha"/>
    <property type="match status" value="1"/>
</dbReference>
<dbReference type="RefSeq" id="WP_110290016.1">
    <property type="nucleotide sequence ID" value="NZ_QICS01000001.1"/>
</dbReference>
<keyword evidence="7 11" id="KW-0408">Iron</keyword>
<dbReference type="PANTHER" id="PTHR30182:SF1">
    <property type="entry name" value="L-SERINE DEHYDRATASE 1"/>
    <property type="match status" value="1"/>
</dbReference>
<protein>
    <recommendedName>
        <fullName evidence="11">L-serine dehydratase</fullName>
        <ecNumber evidence="11">4.3.1.17</ecNumber>
    </recommendedName>
</protein>
<proteinExistence type="inferred from homology"/>
<organism evidence="13 14">
    <name type="scientific">Lachnotalea glycerini</name>
    <dbReference type="NCBI Taxonomy" id="1763509"/>
    <lineage>
        <taxon>Bacteria</taxon>
        <taxon>Bacillati</taxon>
        <taxon>Bacillota</taxon>
        <taxon>Clostridia</taxon>
        <taxon>Lachnospirales</taxon>
        <taxon>Lachnospiraceae</taxon>
        <taxon>Lachnotalea</taxon>
    </lineage>
</organism>
<evidence type="ECO:0000256" key="10">
    <source>
        <dbReference type="ARBA" id="ARBA00049406"/>
    </source>
</evidence>
<keyword evidence="6 11" id="KW-0479">Metal-binding</keyword>
<keyword evidence="4 11" id="KW-0312">Gluconeogenesis</keyword>
<evidence type="ECO:0000256" key="4">
    <source>
        <dbReference type="ARBA" id="ARBA00022432"/>
    </source>
</evidence>
<sequence length="293" mass="30544">MSYHSIQEILQNCKDKSLLFWETILEDDINSRNISRESSMNKMQSLWDAMLLAGSTYDKKAHSASGLVGGDGGLMEEYYMTNDSLCGDFISKAIAQALQMGESNACMKRIVAAPTAGACGVLPAVLLPLFREKGILSSKIIEALYVAAGIGQIIAQRAYIAGALGGCQAEIGSASAMAAGALVHIKGGDSDQIANSVAMALKNLLGLVCDPVAGLVEVPCVKRNVIGAVNALAAADMALAGIRSKIPADQVIDAMKEVGDSMDASLRETGKGGVAGTPKAQEIVSKLLNKSDH</sequence>